<evidence type="ECO:0000256" key="11">
    <source>
        <dbReference type="RuleBase" id="RU361175"/>
    </source>
</evidence>
<evidence type="ECO:0000256" key="6">
    <source>
        <dbReference type="ARBA" id="ARBA00023277"/>
    </source>
</evidence>
<name>A0A543AXB6_9ACTN</name>
<feature type="binding site" evidence="10">
    <location>
        <position position="129"/>
    </location>
    <ligand>
        <name>substrate</name>
    </ligand>
</feature>
<dbReference type="EMBL" id="VFOW01000001">
    <property type="protein sequence ID" value="TQL77207.1"/>
    <property type="molecule type" value="Genomic_DNA"/>
</dbReference>
<dbReference type="InterPro" id="IPR017853">
    <property type="entry name" value="GH"/>
</dbReference>
<dbReference type="RefSeq" id="WP_142039741.1">
    <property type="nucleotide sequence ID" value="NZ_JBHTGS010000001.1"/>
</dbReference>
<dbReference type="EC" id="3.2.1.21" evidence="3 11"/>
<sequence>MTDPDNGTHRLGAFPDDFVWGAATSAYQIEGATDTAGRGQSIWDTFTHTPGRVADGTTGDVAIDSYHRYPEDIAIMRRLGLSAYRYSISWPRIQPTGDSTINQAGIDHYARFTDALLDAGIDPWITLYHWDLPQSLEDAGGWPVRETAHRFADFAALMHDRLGDRVRNWVTVNEPWCSAFLGYASGEHAPGRREPAASIAAAHHLMLAHGLATTAMRADRSDTRIGVGLNFYPVYPASPSEADADAVRRIDGMQNRFFTDAVLRGEYPADVLVDLSSVTSLDMIEPDDMKIIGVPIDLLCVNYYSRFTVSGEKDGQASASAAPTEVGSAWPGNEHIGFVSSGLPLTGMGWEIDPGGLREMLTRLSRDYPGIPLVVTENGSAFDDTLVDGRVADVDRLAYLRDHVDAMAQALAADVPLEGYFAWSLMDNFEWAWGYDKRFGLVHVDFDTRERVIKDSGHWYADLIAGRR</sequence>
<evidence type="ECO:0000256" key="3">
    <source>
        <dbReference type="ARBA" id="ARBA00012744"/>
    </source>
</evidence>
<feature type="active site" description="Proton donor" evidence="9">
    <location>
        <position position="174"/>
    </location>
</feature>
<dbReference type="PRINTS" id="PR00131">
    <property type="entry name" value="GLHYDRLASE1"/>
</dbReference>
<evidence type="ECO:0000256" key="8">
    <source>
        <dbReference type="ARBA" id="ARBA00023326"/>
    </source>
</evidence>
<organism evidence="12 13">
    <name type="scientific">Stackebrandtia endophytica</name>
    <dbReference type="NCBI Taxonomy" id="1496996"/>
    <lineage>
        <taxon>Bacteria</taxon>
        <taxon>Bacillati</taxon>
        <taxon>Actinomycetota</taxon>
        <taxon>Actinomycetes</taxon>
        <taxon>Glycomycetales</taxon>
        <taxon>Glycomycetaceae</taxon>
        <taxon>Stackebrandtia</taxon>
    </lineage>
</organism>
<keyword evidence="5" id="KW-0136">Cellulose degradation</keyword>
<evidence type="ECO:0000256" key="1">
    <source>
        <dbReference type="ARBA" id="ARBA00000448"/>
    </source>
</evidence>
<evidence type="ECO:0000256" key="5">
    <source>
        <dbReference type="ARBA" id="ARBA00023001"/>
    </source>
</evidence>
<evidence type="ECO:0000256" key="10">
    <source>
        <dbReference type="PIRSR" id="PIRSR617736-2"/>
    </source>
</evidence>
<comment type="similarity">
    <text evidence="2 11">Belongs to the glycosyl hydrolase 1 family.</text>
</comment>
<dbReference type="NCBIfam" id="TIGR03356">
    <property type="entry name" value="BGL"/>
    <property type="match status" value="1"/>
</dbReference>
<keyword evidence="7 11" id="KW-0326">Glycosidase</keyword>
<keyword evidence="13" id="KW-1185">Reference proteome</keyword>
<evidence type="ECO:0000313" key="13">
    <source>
        <dbReference type="Proteomes" id="UP000317043"/>
    </source>
</evidence>
<dbReference type="Pfam" id="PF00232">
    <property type="entry name" value="Glyco_hydro_1"/>
    <property type="match status" value="1"/>
</dbReference>
<proteinExistence type="inferred from homology"/>
<dbReference type="GO" id="GO:0030245">
    <property type="term" value="P:cellulose catabolic process"/>
    <property type="evidence" value="ECO:0007669"/>
    <property type="project" value="UniProtKB-KW"/>
</dbReference>
<gene>
    <name evidence="12" type="ORF">FB566_2758</name>
</gene>
<dbReference type="PANTHER" id="PTHR10353:SF36">
    <property type="entry name" value="LP05116P"/>
    <property type="match status" value="1"/>
</dbReference>
<dbReference type="InterPro" id="IPR033132">
    <property type="entry name" value="GH_1_N_CS"/>
</dbReference>
<dbReference type="InterPro" id="IPR001360">
    <property type="entry name" value="Glyco_hydro_1"/>
</dbReference>
<keyword evidence="8" id="KW-0624">Polysaccharide degradation</keyword>
<dbReference type="InParanoid" id="A0A543AXB6"/>
<evidence type="ECO:0000256" key="2">
    <source>
        <dbReference type="ARBA" id="ARBA00010838"/>
    </source>
</evidence>
<feature type="binding site" evidence="10">
    <location>
        <begin position="430"/>
        <end position="431"/>
    </location>
    <ligand>
        <name>substrate</name>
    </ligand>
</feature>
<feature type="binding site" evidence="10">
    <location>
        <position position="173"/>
    </location>
    <ligand>
        <name>substrate</name>
    </ligand>
</feature>
<accession>A0A543AXB6</accession>
<dbReference type="InterPro" id="IPR017736">
    <property type="entry name" value="Glyco_hydro_1_beta-glucosidase"/>
</dbReference>
<keyword evidence="6" id="KW-0119">Carbohydrate metabolism</keyword>
<reference evidence="12 13" key="1">
    <citation type="submission" date="2019-06" db="EMBL/GenBank/DDBJ databases">
        <title>Sequencing the genomes of 1000 actinobacteria strains.</title>
        <authorList>
            <person name="Klenk H.-P."/>
        </authorList>
    </citation>
    <scope>NUCLEOTIDE SEQUENCE [LARGE SCALE GENOMIC DNA]</scope>
    <source>
        <strain evidence="12 13">DSM 45928</strain>
    </source>
</reference>
<keyword evidence="4 11" id="KW-0378">Hydrolase</keyword>
<dbReference type="FunFam" id="3.20.20.80:FF:000004">
    <property type="entry name" value="Beta-glucosidase 6-phospho-beta-glucosidase"/>
    <property type="match status" value="1"/>
</dbReference>
<evidence type="ECO:0000256" key="4">
    <source>
        <dbReference type="ARBA" id="ARBA00022801"/>
    </source>
</evidence>
<evidence type="ECO:0000313" key="12">
    <source>
        <dbReference type="EMBL" id="TQL77207.1"/>
    </source>
</evidence>
<feature type="active site" description="Nucleophile" evidence="9">
    <location>
        <position position="377"/>
    </location>
</feature>
<evidence type="ECO:0000256" key="7">
    <source>
        <dbReference type="ARBA" id="ARBA00023295"/>
    </source>
</evidence>
<dbReference type="PANTHER" id="PTHR10353">
    <property type="entry name" value="GLYCOSYL HYDROLASE"/>
    <property type="match status" value="1"/>
</dbReference>
<feature type="binding site" evidence="10">
    <location>
        <position position="304"/>
    </location>
    <ligand>
        <name>substrate</name>
    </ligand>
</feature>
<dbReference type="GO" id="GO:0008422">
    <property type="term" value="F:beta-glucosidase activity"/>
    <property type="evidence" value="ECO:0007669"/>
    <property type="project" value="UniProtKB-EC"/>
</dbReference>
<dbReference type="Proteomes" id="UP000317043">
    <property type="component" value="Unassembled WGS sequence"/>
</dbReference>
<evidence type="ECO:0000256" key="9">
    <source>
        <dbReference type="PIRSR" id="PIRSR617736-1"/>
    </source>
</evidence>
<dbReference type="SUPFAM" id="SSF51445">
    <property type="entry name" value="(Trans)glycosidases"/>
    <property type="match status" value="1"/>
</dbReference>
<dbReference type="OrthoDB" id="9765195at2"/>
<feature type="binding site" evidence="10">
    <location>
        <position position="28"/>
    </location>
    <ligand>
        <name>substrate</name>
    </ligand>
</feature>
<dbReference type="AlphaFoldDB" id="A0A543AXB6"/>
<dbReference type="PROSITE" id="PS00653">
    <property type="entry name" value="GLYCOSYL_HYDROL_F1_2"/>
    <property type="match status" value="1"/>
</dbReference>
<protein>
    <recommendedName>
        <fullName evidence="3 11">Beta-glucosidase</fullName>
        <ecNumber evidence="3 11">3.2.1.21</ecNumber>
    </recommendedName>
</protein>
<dbReference type="GO" id="GO:0005829">
    <property type="term" value="C:cytosol"/>
    <property type="evidence" value="ECO:0007669"/>
    <property type="project" value="TreeGrafter"/>
</dbReference>
<comment type="caution">
    <text evidence="12">The sequence shown here is derived from an EMBL/GenBank/DDBJ whole genome shotgun (WGS) entry which is preliminary data.</text>
</comment>
<feature type="binding site" evidence="10">
    <location>
        <position position="423"/>
    </location>
    <ligand>
        <name>substrate</name>
    </ligand>
</feature>
<dbReference type="Gene3D" id="3.20.20.80">
    <property type="entry name" value="Glycosidases"/>
    <property type="match status" value="1"/>
</dbReference>
<comment type="catalytic activity">
    <reaction evidence="1 11">
        <text>Hydrolysis of terminal, non-reducing beta-D-glucosyl residues with release of beta-D-glucose.</text>
        <dbReference type="EC" id="3.2.1.21"/>
    </reaction>
</comment>